<dbReference type="InterPro" id="IPR000674">
    <property type="entry name" value="Ald_Oxase/Xan_DH_a/b"/>
</dbReference>
<dbReference type="OrthoDB" id="9767994at2"/>
<dbReference type="PIRSF" id="PIRSF036389">
    <property type="entry name" value="IOR_B"/>
    <property type="match status" value="1"/>
</dbReference>
<evidence type="ECO:0000313" key="2">
    <source>
        <dbReference type="EMBL" id="SIO43217.1"/>
    </source>
</evidence>
<protein>
    <submittedName>
        <fullName evidence="2">Isoquinoline 1-oxidoreductase, beta subunit</fullName>
    </submittedName>
</protein>
<dbReference type="GO" id="GO:0016491">
    <property type="term" value="F:oxidoreductase activity"/>
    <property type="evidence" value="ECO:0007669"/>
    <property type="project" value="InterPro"/>
</dbReference>
<dbReference type="Gene3D" id="3.30.365.10">
    <property type="entry name" value="Aldehyde oxidase/xanthine dehydrogenase, molybdopterin binding domain"/>
    <property type="match status" value="4"/>
</dbReference>
<dbReference type="InterPro" id="IPR046867">
    <property type="entry name" value="AldOxase/xan_DH_MoCoBD2"/>
</dbReference>
<gene>
    <name evidence="2" type="ORF">SAMN05444165_3143</name>
</gene>
<dbReference type="PANTHER" id="PTHR47495">
    <property type="entry name" value="ALDEHYDE DEHYDROGENASE"/>
    <property type="match status" value="1"/>
</dbReference>
<dbReference type="EMBL" id="FSRU01000001">
    <property type="protein sequence ID" value="SIO43217.1"/>
    <property type="molecule type" value="Genomic_DNA"/>
</dbReference>
<dbReference type="RefSeq" id="WP_083640399.1">
    <property type="nucleotide sequence ID" value="NZ_FSRU01000001.1"/>
</dbReference>
<dbReference type="InterPro" id="IPR012368">
    <property type="entry name" value="OxRdtase_Mopterin-bd_su_IorB"/>
</dbReference>
<dbReference type="InterPro" id="IPR037165">
    <property type="entry name" value="AldOxase/xan_DH_Mopterin-bd_sf"/>
</dbReference>
<dbReference type="AlphaFoldDB" id="A0A1N6JG82"/>
<evidence type="ECO:0000313" key="3">
    <source>
        <dbReference type="Proteomes" id="UP000185151"/>
    </source>
</evidence>
<dbReference type="InterPro" id="IPR008274">
    <property type="entry name" value="AldOxase/xan_DH_MoCoBD1"/>
</dbReference>
<keyword evidence="3" id="KW-1185">Reference proteome</keyword>
<reference evidence="2 3" key="1">
    <citation type="submission" date="2016-11" db="EMBL/GenBank/DDBJ databases">
        <authorList>
            <person name="Jaros S."/>
            <person name="Januszkiewicz K."/>
            <person name="Wedrychowicz H."/>
        </authorList>
    </citation>
    <scope>NUCLEOTIDE SEQUENCE [LARGE SCALE GENOMIC DNA]</scope>
    <source>
        <strain evidence="2 3">GAS95</strain>
    </source>
</reference>
<dbReference type="InterPro" id="IPR052516">
    <property type="entry name" value="N-heterocyclic_Hydroxylase"/>
</dbReference>
<name>A0A1N6JG82_9BURK</name>
<accession>A0A1N6JG82</accession>
<dbReference type="Pfam" id="PF20256">
    <property type="entry name" value="MoCoBD_2"/>
    <property type="match status" value="2"/>
</dbReference>
<proteinExistence type="predicted"/>
<feature type="domain" description="Aldehyde oxidase/xanthine dehydrogenase a/b hammerhead" evidence="1">
    <location>
        <begin position="240"/>
        <end position="319"/>
    </location>
</feature>
<dbReference type="PANTHER" id="PTHR47495:SF2">
    <property type="entry name" value="ALDEHYDE DEHYDROGENASE"/>
    <property type="match status" value="1"/>
</dbReference>
<dbReference type="Gene3D" id="3.90.1170.50">
    <property type="entry name" value="Aldehyde oxidase/xanthine dehydrogenase, a/b hammerhead"/>
    <property type="match status" value="1"/>
</dbReference>
<dbReference type="SMART" id="SM01008">
    <property type="entry name" value="Ald_Xan_dh_C"/>
    <property type="match status" value="1"/>
</dbReference>
<sequence>MEFEWRPGRVAKLCSDMREAGKGTDMNNKGEGVSRRGFIFGISAAVGGLVLTGLPSLAESTGVVQSPLLTNAPGSEVGIWVVIDGETTTIRVARSEMGQGNFTALPMLVAEELDCDWSHVTAEYVLPEANLAHGHAWGDMMTASSASIRMSHLYLRKAGAQARHMLVDEAAARWKVSALECTARDSVVTHAASGRSLTYGELAENAARRPVPQEVTLKDPNLWRLIGTPVKRLDLEDKVLAKPIFATDVRLPDMLYATVTACPTLGGRLKDFDASKTLVMPGVRHVVPVGDTAVAIVADSWWQAHHALDTLLVRWDAGPAAALSNESIREIFLKGLDDPHPAVAQRIGNVDEVLANATNVIHADYEVPYLAHTTMEPQTCTAHVTPEFAEVWAPTQNGDGTLQVVAHTLKIDPSRVKIHKCHLGGGFGRRGVSQDWAQQAVLIARAVGKPVKMLWTREEDVRHDYYRPMSIARHVAGFDRNGKLLAWKVRLSCTSILANLMPSRLRHGQDFDMMGAFLPGDMSYHIPNFEVGYAMRQLPIPVGFWRGVNHSQNGFFRESFVDEMAHASGQDPYAFRRELLAHSPRSLAVVDEVATRAQWGHTKAGTYQGMALVECYDSVCAHVVDLSIDDEGQVKVHRVVCALDCGYVVNPSIVKKQLQGAVAYALSAVLWGQVTIKNGEVQQSNFHDYPALRISEMPVVETYLIPSGNKYIDRWGGVGEPGTPPVAPAVVNAIFAATGKRIRLLPLAGQKLV</sequence>
<dbReference type="Pfam" id="PF02738">
    <property type="entry name" value="MoCoBD_1"/>
    <property type="match status" value="1"/>
</dbReference>
<dbReference type="Proteomes" id="UP000185151">
    <property type="component" value="Unassembled WGS sequence"/>
</dbReference>
<organism evidence="2 3">
    <name type="scientific">Paraburkholderia phenazinium</name>
    <dbReference type="NCBI Taxonomy" id="60549"/>
    <lineage>
        <taxon>Bacteria</taxon>
        <taxon>Pseudomonadati</taxon>
        <taxon>Pseudomonadota</taxon>
        <taxon>Betaproteobacteria</taxon>
        <taxon>Burkholderiales</taxon>
        <taxon>Burkholderiaceae</taxon>
        <taxon>Paraburkholderia</taxon>
    </lineage>
</organism>
<evidence type="ECO:0000259" key="1">
    <source>
        <dbReference type="SMART" id="SM01008"/>
    </source>
</evidence>
<dbReference type="SUPFAM" id="SSF56003">
    <property type="entry name" value="Molybdenum cofactor-binding domain"/>
    <property type="match status" value="2"/>
</dbReference>